<accession>A0A1H0NB85</accession>
<organism evidence="3 4">
    <name type="scientific">Clostridium gasigenes</name>
    <dbReference type="NCBI Taxonomy" id="94869"/>
    <lineage>
        <taxon>Bacteria</taxon>
        <taxon>Bacillati</taxon>
        <taxon>Bacillota</taxon>
        <taxon>Clostridia</taxon>
        <taxon>Eubacteriales</taxon>
        <taxon>Clostridiaceae</taxon>
        <taxon>Clostridium</taxon>
    </lineage>
</organism>
<evidence type="ECO:0000313" key="5">
    <source>
        <dbReference type="Proteomes" id="UP000585258"/>
    </source>
</evidence>
<dbReference type="Pfam" id="PF06691">
    <property type="entry name" value="DUF1189"/>
    <property type="match status" value="1"/>
</dbReference>
<dbReference type="OrthoDB" id="1935735at2"/>
<evidence type="ECO:0000256" key="1">
    <source>
        <dbReference type="SAM" id="Phobius"/>
    </source>
</evidence>
<proteinExistence type="predicted"/>
<gene>
    <name evidence="2" type="ORF">H7E68_14960</name>
    <name evidence="3" type="ORF">SAMN04488529_101769</name>
</gene>
<dbReference type="STRING" id="94869.SAMN04488529_101769"/>
<keyword evidence="1" id="KW-0472">Membrane</keyword>
<sequence>MYENEKMSFLKKFINSTYNFKSYNYFISEKLSKAVLYLLLLAFVSSGFMVLKEGFSFNKEFSKMKTILNEEMPSFTLDNDELIIDSEMPIIYEEDNTIFVIDTSNKLDITSLDKYNRGVFIGKNELISKESSTKFTTIKYSSLELKNSLTSEYVSRIINTFGNIFIIIGLVLIFIFLIIGKLISVFAIMPLAALVIASILNKKLSYSNLIKISAYALTVPILLKTFLKLVGITIPVFFILYYGIGIVYLIFALKNIHLDVNESLEPIN</sequence>
<evidence type="ECO:0000313" key="3">
    <source>
        <dbReference type="EMBL" id="SDO89989.1"/>
    </source>
</evidence>
<reference evidence="3 4" key="1">
    <citation type="submission" date="2016-10" db="EMBL/GenBank/DDBJ databases">
        <authorList>
            <person name="de Groot N.N."/>
        </authorList>
    </citation>
    <scope>NUCLEOTIDE SEQUENCE [LARGE SCALE GENOMIC DNA]</scope>
    <source>
        <strain evidence="3 4">DSM 12272</strain>
    </source>
</reference>
<name>A0A1H0NB85_9CLOT</name>
<dbReference type="RefSeq" id="WP_089965997.1">
    <property type="nucleotide sequence ID" value="NZ_FNJM01000001.1"/>
</dbReference>
<dbReference type="Proteomes" id="UP000585258">
    <property type="component" value="Unassembled WGS sequence"/>
</dbReference>
<keyword evidence="1" id="KW-1133">Transmembrane helix</keyword>
<dbReference type="Proteomes" id="UP000198597">
    <property type="component" value="Unassembled WGS sequence"/>
</dbReference>
<protein>
    <submittedName>
        <fullName evidence="2">DUF1189 domain-containing protein</fullName>
    </submittedName>
</protein>
<dbReference type="EMBL" id="FNJM01000001">
    <property type="protein sequence ID" value="SDO89989.1"/>
    <property type="molecule type" value="Genomic_DNA"/>
</dbReference>
<dbReference type="EMBL" id="JACKWY010000010">
    <property type="protein sequence ID" value="MBB6716004.1"/>
    <property type="molecule type" value="Genomic_DNA"/>
</dbReference>
<feature type="transmembrane region" description="Helical" evidence="1">
    <location>
        <begin position="182"/>
        <end position="200"/>
    </location>
</feature>
<feature type="transmembrane region" description="Helical" evidence="1">
    <location>
        <begin position="34"/>
        <end position="55"/>
    </location>
</feature>
<feature type="transmembrane region" description="Helical" evidence="1">
    <location>
        <begin position="236"/>
        <end position="253"/>
    </location>
</feature>
<keyword evidence="1" id="KW-0812">Transmembrane</keyword>
<keyword evidence="4" id="KW-1185">Reference proteome</keyword>
<feature type="transmembrane region" description="Helical" evidence="1">
    <location>
        <begin position="157"/>
        <end position="176"/>
    </location>
</feature>
<dbReference type="AlphaFoldDB" id="A0A1H0NB85"/>
<evidence type="ECO:0000313" key="4">
    <source>
        <dbReference type="Proteomes" id="UP000198597"/>
    </source>
</evidence>
<reference evidence="2 5" key="2">
    <citation type="submission" date="2020-08" db="EMBL/GenBank/DDBJ databases">
        <title>Clostridia isolated from Swiss meat.</title>
        <authorList>
            <person name="Wambui J."/>
            <person name="Stevens M.J.A."/>
            <person name="Stephan R."/>
        </authorList>
    </citation>
    <scope>NUCLEOTIDE SEQUENCE [LARGE SCALE GENOMIC DNA]</scope>
    <source>
        <strain evidence="2 5">CM001</strain>
    </source>
</reference>
<dbReference type="InterPro" id="IPR009574">
    <property type="entry name" value="DUF1189"/>
</dbReference>
<evidence type="ECO:0000313" key="2">
    <source>
        <dbReference type="EMBL" id="MBB6716004.1"/>
    </source>
</evidence>